<dbReference type="Proteomes" id="UP001281410">
    <property type="component" value="Unassembled WGS sequence"/>
</dbReference>
<name>A0AAD9ZSK4_9ROSI</name>
<keyword evidence="3" id="KW-1185">Reference proteome</keyword>
<dbReference type="EMBL" id="JANJYJ010000009">
    <property type="protein sequence ID" value="KAK3189590.1"/>
    <property type="molecule type" value="Genomic_DNA"/>
</dbReference>
<gene>
    <name evidence="2" type="ORF">Dsin_029151</name>
</gene>
<sequence length="338" mass="36924">MSSRVTASSDCNISTKIQVADPPQTRLLVYSASSTSQTQVTETVQKILPSQTATSNQQNRTVTSDYEFHLVDPTCRNTPEETATLNCKFTPAEIRRPPDLGVSTRRITSHKLPRSHRHQNLGANDLLINHPLHATAYYLNPKYQYRDNIGDNLDLLIAVYIVYTQLDPEAAGIANFGNEGNLDPLIASHARDMGINVEQMIREEVGVDCGVTVSSSSVDQHTSDGNSGGQDDGDDGDEGRGLDSSARGWDAGATSWDVRARGWDASATCWTASAIIAKALANRFCMVLREVISDSQSAFIPGRPISDNAIVGYECLYSLKRKKRKDVSMAIKLDMSKA</sequence>
<accession>A0AAD9ZSK4</accession>
<feature type="region of interest" description="Disordered" evidence="1">
    <location>
        <begin position="215"/>
        <end position="249"/>
    </location>
</feature>
<evidence type="ECO:0000256" key="1">
    <source>
        <dbReference type="SAM" id="MobiDB-lite"/>
    </source>
</evidence>
<comment type="caution">
    <text evidence="2">The sequence shown here is derived from an EMBL/GenBank/DDBJ whole genome shotgun (WGS) entry which is preliminary data.</text>
</comment>
<evidence type="ECO:0000313" key="3">
    <source>
        <dbReference type="Proteomes" id="UP001281410"/>
    </source>
</evidence>
<organism evidence="2 3">
    <name type="scientific">Dipteronia sinensis</name>
    <dbReference type="NCBI Taxonomy" id="43782"/>
    <lineage>
        <taxon>Eukaryota</taxon>
        <taxon>Viridiplantae</taxon>
        <taxon>Streptophyta</taxon>
        <taxon>Embryophyta</taxon>
        <taxon>Tracheophyta</taxon>
        <taxon>Spermatophyta</taxon>
        <taxon>Magnoliopsida</taxon>
        <taxon>eudicotyledons</taxon>
        <taxon>Gunneridae</taxon>
        <taxon>Pentapetalae</taxon>
        <taxon>rosids</taxon>
        <taxon>malvids</taxon>
        <taxon>Sapindales</taxon>
        <taxon>Sapindaceae</taxon>
        <taxon>Hippocastanoideae</taxon>
        <taxon>Acereae</taxon>
        <taxon>Dipteronia</taxon>
    </lineage>
</organism>
<dbReference type="AlphaFoldDB" id="A0AAD9ZSK4"/>
<reference evidence="2" key="1">
    <citation type="journal article" date="2023" name="Plant J.">
        <title>Genome sequences and population genomics provide insights into the demographic history, inbreeding, and mutation load of two 'living fossil' tree species of Dipteronia.</title>
        <authorList>
            <person name="Feng Y."/>
            <person name="Comes H.P."/>
            <person name="Chen J."/>
            <person name="Zhu S."/>
            <person name="Lu R."/>
            <person name="Zhang X."/>
            <person name="Li P."/>
            <person name="Qiu J."/>
            <person name="Olsen K.M."/>
            <person name="Qiu Y."/>
        </authorList>
    </citation>
    <scope>NUCLEOTIDE SEQUENCE</scope>
    <source>
        <strain evidence="2">NBL</strain>
    </source>
</reference>
<proteinExistence type="predicted"/>
<protein>
    <submittedName>
        <fullName evidence="2">Uncharacterized protein</fullName>
    </submittedName>
</protein>
<evidence type="ECO:0000313" key="2">
    <source>
        <dbReference type="EMBL" id="KAK3189590.1"/>
    </source>
</evidence>